<evidence type="ECO:0000313" key="5">
    <source>
        <dbReference type="Proteomes" id="UP000672039"/>
    </source>
</evidence>
<name>A0ABX7WPG1_9GAMM</name>
<evidence type="ECO:0000256" key="2">
    <source>
        <dbReference type="ARBA" id="ARBA00022729"/>
    </source>
</evidence>
<dbReference type="Gene3D" id="3.40.190.10">
    <property type="entry name" value="Periplasmic binding protein-like II"/>
    <property type="match status" value="2"/>
</dbReference>
<dbReference type="PANTHER" id="PTHR35936:SF19">
    <property type="entry name" value="AMINO-ACID-BINDING PROTEIN YXEM-RELATED"/>
    <property type="match status" value="1"/>
</dbReference>
<dbReference type="RefSeq" id="WP_210221841.1">
    <property type="nucleotide sequence ID" value="NZ_CP072801.1"/>
</dbReference>
<dbReference type="InterPro" id="IPR001638">
    <property type="entry name" value="Solute-binding_3/MltF_N"/>
</dbReference>
<keyword evidence="2" id="KW-0732">Signal</keyword>
<accession>A0ABX7WPG1</accession>
<protein>
    <submittedName>
        <fullName evidence="4">Transporter substrate-binding domain-containing protein</fullName>
    </submittedName>
</protein>
<dbReference type="PANTHER" id="PTHR35936">
    <property type="entry name" value="MEMBRANE-BOUND LYTIC MUREIN TRANSGLYCOSYLASE F"/>
    <property type="match status" value="1"/>
</dbReference>
<feature type="domain" description="Solute-binding protein family 3/N-terminal" evidence="3">
    <location>
        <begin position="5"/>
        <end position="215"/>
    </location>
</feature>
<evidence type="ECO:0000313" key="4">
    <source>
        <dbReference type="EMBL" id="QTR45430.1"/>
    </source>
</evidence>
<organism evidence="4 5">
    <name type="scientific">Thiothrix litoralis</name>
    <dbReference type="NCBI Taxonomy" id="2891210"/>
    <lineage>
        <taxon>Bacteria</taxon>
        <taxon>Pseudomonadati</taxon>
        <taxon>Pseudomonadota</taxon>
        <taxon>Gammaproteobacteria</taxon>
        <taxon>Thiotrichales</taxon>
        <taxon>Thiotrichaceae</taxon>
        <taxon>Thiothrix</taxon>
    </lineage>
</organism>
<dbReference type="Pfam" id="PF00497">
    <property type="entry name" value="SBP_bac_3"/>
    <property type="match status" value="1"/>
</dbReference>
<keyword evidence="5" id="KW-1185">Reference proteome</keyword>
<comment type="similarity">
    <text evidence="1">Belongs to the bacterial solute-binding protein 3 family.</text>
</comment>
<dbReference type="Proteomes" id="UP000672039">
    <property type="component" value="Chromosome"/>
</dbReference>
<gene>
    <name evidence="4" type="ORF">J9253_15675</name>
</gene>
<reference evidence="4 5" key="1">
    <citation type="submission" date="2021-04" db="EMBL/GenBank/DDBJ databases">
        <title>Genomics, taxonomy and metabolism of representatives of sulfur bacteria of the genus Thiothrix: Thiothrix fructosivorans QT, Thiothrix unzii A1T and three new species, Thiothrix subterranea sp. nov., Thiothrix litoralis sp. nov. and 'Candidatus Thiothrix anitrata' sp. nov.</title>
        <authorList>
            <person name="Ravin N.V."/>
            <person name="Smolyakov D."/>
            <person name="Rudenko T.S."/>
            <person name="Mardanov A.V."/>
            <person name="Beletsky A.V."/>
            <person name="Markov N.D."/>
            <person name="Fomenkov A.I."/>
            <person name="Roberts R.J."/>
            <person name="Karnachuk O.V."/>
            <person name="Novikov A."/>
            <person name="Grabovich M.Y."/>
        </authorList>
    </citation>
    <scope>NUCLEOTIDE SEQUENCE [LARGE SCALE GENOMIC DNA]</scope>
    <source>
        <strain evidence="4 5">AS</strain>
    </source>
</reference>
<proteinExistence type="inferred from homology"/>
<evidence type="ECO:0000256" key="1">
    <source>
        <dbReference type="ARBA" id="ARBA00010333"/>
    </source>
</evidence>
<dbReference type="EMBL" id="CP072801">
    <property type="protein sequence ID" value="QTR45430.1"/>
    <property type="molecule type" value="Genomic_DNA"/>
</dbReference>
<dbReference type="SUPFAM" id="SSF53850">
    <property type="entry name" value="Periplasmic binding protein-like II"/>
    <property type="match status" value="1"/>
</dbReference>
<sequence length="238" mass="26027">MQLYLGIANKRIPYTYIDKQQQASGILVASVTHLCEQINAHCNFVAEDFEQLLEDVRTFKLHGMIVIDDFISPEIDGLKLTSPLCMLTPALIQKQVENPRLAPEDFKSTTIGVQEGSLLHLYLLDAYSSSARLKPYPILESAVFDLVSGRIDALLADDAFFRERVAKTILGKANSNVSLIAPKLDGVDLPATSMTLAVRAHDKELLAALEQAIQASGKTLSCASLLKTDDTAKAKPND</sequence>
<evidence type="ECO:0000259" key="3">
    <source>
        <dbReference type="Pfam" id="PF00497"/>
    </source>
</evidence>